<protein>
    <submittedName>
        <fullName evidence="3">DNA gyrase inhibitor</fullName>
    </submittedName>
    <submittedName>
        <fullName evidence="2">GyrI-like domain-containing protein</fullName>
    </submittedName>
</protein>
<name>A0A415J9A7_BACLI</name>
<dbReference type="SMART" id="SM00871">
    <property type="entry name" value="AraC_E_bind"/>
    <property type="match status" value="1"/>
</dbReference>
<dbReference type="EMBL" id="CP065647">
    <property type="protein sequence ID" value="QPR73490.1"/>
    <property type="molecule type" value="Genomic_DNA"/>
</dbReference>
<dbReference type="Proteomes" id="UP000595038">
    <property type="component" value="Chromosome"/>
</dbReference>
<evidence type="ECO:0000313" key="2">
    <source>
        <dbReference type="EMBL" id="QPR73490.1"/>
    </source>
</evidence>
<evidence type="ECO:0000313" key="3">
    <source>
        <dbReference type="EMBL" id="TWL27595.1"/>
    </source>
</evidence>
<proteinExistence type="predicted"/>
<dbReference type="Pfam" id="PF06445">
    <property type="entry name" value="GyrI-like"/>
    <property type="match status" value="1"/>
</dbReference>
<feature type="domain" description="AraC effector-binding" evidence="1">
    <location>
        <begin position="1"/>
        <end position="148"/>
    </location>
</feature>
<dbReference type="InterPro" id="IPR011256">
    <property type="entry name" value="Reg_factor_effector_dom_sf"/>
</dbReference>
<reference evidence="2 5" key="2">
    <citation type="submission" date="2020-12" db="EMBL/GenBank/DDBJ databases">
        <title>FDA dAtabase for Regulatory Grade micrObial Sequences (FDA-ARGOS): Supporting development and validation of Infectious Disease Dx tests.</title>
        <authorList>
            <person name="Nelson B."/>
            <person name="Plummer A."/>
            <person name="Tallon L."/>
            <person name="Sadzewicz L."/>
            <person name="Zhao X."/>
            <person name="Boylan J."/>
            <person name="Ott S."/>
            <person name="Bowen H."/>
            <person name="Vavikolanu K."/>
            <person name="Mehta A."/>
            <person name="Aluvathingal J."/>
            <person name="Nadendla S."/>
            <person name="Myers T."/>
            <person name="Yan Y."/>
            <person name="Sichtig H."/>
        </authorList>
    </citation>
    <scope>NUCLEOTIDE SEQUENCE [LARGE SCALE GENOMIC DNA]</scope>
    <source>
        <strain evidence="2 5">FDAARGOS_923</strain>
    </source>
</reference>
<gene>
    <name evidence="3" type="ORF">CHCC16736_2916</name>
    <name evidence="2" type="ORF">I6G80_04265</name>
</gene>
<dbReference type="PANTHER" id="PTHR40055">
    <property type="entry name" value="TRANSCRIPTIONAL REGULATOR YGIV-RELATED"/>
    <property type="match status" value="1"/>
</dbReference>
<sequence>MKFKIETLPNYRIAYMRRVGPYGPANIEVMERLKKWAKKKDLLESAILFAIPQDNPKTTPPDHCRFDACIVIPHDYQVDDTVFEGEISGGQYLIYEVEHTAEAIQKAYSDIFSSLQNNEYQLDNRPIMEKYVGDMVNSPYCEICVPLKSV</sequence>
<evidence type="ECO:0000259" key="1">
    <source>
        <dbReference type="SMART" id="SM00871"/>
    </source>
</evidence>
<dbReference type="AlphaFoldDB" id="A0A415J9A7"/>
<evidence type="ECO:0000313" key="5">
    <source>
        <dbReference type="Proteomes" id="UP000595038"/>
    </source>
</evidence>
<dbReference type="Gene3D" id="3.20.80.10">
    <property type="entry name" value="Regulatory factor, effector binding domain"/>
    <property type="match status" value="1"/>
</dbReference>
<dbReference type="SUPFAM" id="SSF55136">
    <property type="entry name" value="Probable bacterial effector-binding domain"/>
    <property type="match status" value="1"/>
</dbReference>
<dbReference type="InterPro" id="IPR010499">
    <property type="entry name" value="AraC_E-bd"/>
</dbReference>
<accession>A0A415J9A7</accession>
<dbReference type="InterPro" id="IPR029442">
    <property type="entry name" value="GyrI-like"/>
</dbReference>
<dbReference type="EMBL" id="NILC01000023">
    <property type="protein sequence ID" value="TWL27595.1"/>
    <property type="molecule type" value="Genomic_DNA"/>
</dbReference>
<organism evidence="3 4">
    <name type="scientific">Bacillus licheniformis</name>
    <dbReference type="NCBI Taxonomy" id="1402"/>
    <lineage>
        <taxon>Bacteria</taxon>
        <taxon>Bacillati</taxon>
        <taxon>Bacillota</taxon>
        <taxon>Bacilli</taxon>
        <taxon>Bacillales</taxon>
        <taxon>Bacillaceae</taxon>
        <taxon>Bacillus</taxon>
    </lineage>
</organism>
<dbReference type="InterPro" id="IPR050908">
    <property type="entry name" value="SmbC-like"/>
</dbReference>
<evidence type="ECO:0000313" key="4">
    <source>
        <dbReference type="Proteomes" id="UP000435910"/>
    </source>
</evidence>
<dbReference type="PANTHER" id="PTHR40055:SF1">
    <property type="entry name" value="TRANSCRIPTIONAL REGULATOR YGIV-RELATED"/>
    <property type="match status" value="1"/>
</dbReference>
<reference evidence="3 4" key="1">
    <citation type="submission" date="2019-06" db="EMBL/GenBank/DDBJ databases">
        <title>Genome sequence analysis of &gt;100 Bacillus licheniformis strains suggests intrinsic resistance to this species.</title>
        <authorList>
            <person name="Wels M."/>
            <person name="Siezen R.J."/>
            <person name="Johansen E."/>
            <person name="Stuer-Lauridsen B."/>
            <person name="Bjerre K."/>
            <person name="Nielsen B.K.K."/>
        </authorList>
    </citation>
    <scope>NUCLEOTIDE SEQUENCE [LARGE SCALE GENOMIC DNA]</scope>
    <source>
        <strain evidence="3 4">BAC-16736</strain>
    </source>
</reference>
<dbReference type="Proteomes" id="UP000435910">
    <property type="component" value="Unassembled WGS sequence"/>
</dbReference>
<dbReference type="RefSeq" id="WP_003186499.1">
    <property type="nucleotide sequence ID" value="NZ_CAJCKC010000007.1"/>
</dbReference>